<keyword evidence="7" id="KW-1185">Reference proteome</keyword>
<feature type="transmembrane region" description="Helical" evidence="5">
    <location>
        <begin position="268"/>
        <end position="286"/>
    </location>
</feature>
<evidence type="ECO:0000256" key="5">
    <source>
        <dbReference type="SAM" id="Phobius"/>
    </source>
</evidence>
<keyword evidence="3 5" id="KW-1133">Transmembrane helix</keyword>
<organism evidence="7 8">
    <name type="scientific">Panagrolaimus davidi</name>
    <dbReference type="NCBI Taxonomy" id="227884"/>
    <lineage>
        <taxon>Eukaryota</taxon>
        <taxon>Metazoa</taxon>
        <taxon>Ecdysozoa</taxon>
        <taxon>Nematoda</taxon>
        <taxon>Chromadorea</taxon>
        <taxon>Rhabditida</taxon>
        <taxon>Tylenchina</taxon>
        <taxon>Panagrolaimomorpha</taxon>
        <taxon>Panagrolaimoidea</taxon>
        <taxon>Panagrolaimidae</taxon>
        <taxon>Panagrolaimus</taxon>
    </lineage>
</organism>
<evidence type="ECO:0000256" key="4">
    <source>
        <dbReference type="ARBA" id="ARBA00023136"/>
    </source>
</evidence>
<feature type="transmembrane region" description="Helical" evidence="5">
    <location>
        <begin position="184"/>
        <end position="207"/>
    </location>
</feature>
<dbReference type="PANTHER" id="PTHR11814">
    <property type="entry name" value="SULFATE TRANSPORTER"/>
    <property type="match status" value="1"/>
</dbReference>
<dbReference type="WBParaSite" id="PDA_v2.g6348.t1">
    <property type="protein sequence ID" value="PDA_v2.g6348.t1"/>
    <property type="gene ID" value="PDA_v2.g6348"/>
</dbReference>
<feature type="transmembrane region" description="Helical" evidence="5">
    <location>
        <begin position="95"/>
        <end position="115"/>
    </location>
</feature>
<comment type="subcellular location">
    <subcellularLocation>
        <location evidence="1">Membrane</location>
        <topology evidence="1">Multi-pass membrane protein</topology>
    </subcellularLocation>
</comment>
<evidence type="ECO:0000259" key="6">
    <source>
        <dbReference type="Pfam" id="PF00916"/>
    </source>
</evidence>
<evidence type="ECO:0000313" key="7">
    <source>
        <dbReference type="Proteomes" id="UP000887578"/>
    </source>
</evidence>
<dbReference type="AlphaFoldDB" id="A0A914QS52"/>
<evidence type="ECO:0000256" key="3">
    <source>
        <dbReference type="ARBA" id="ARBA00022989"/>
    </source>
</evidence>
<dbReference type="Proteomes" id="UP000887578">
    <property type="component" value="Unplaced"/>
</dbReference>
<dbReference type="GO" id="GO:0016020">
    <property type="term" value="C:membrane"/>
    <property type="evidence" value="ECO:0007669"/>
    <property type="project" value="UniProtKB-SubCell"/>
</dbReference>
<keyword evidence="2 5" id="KW-0812">Transmembrane</keyword>
<sequence length="334" mass="37026">MCDSVSPSRRGSCFQPSAIFPTSQPRSSIFTVRRASCFQFDDNFISNNSGSSAKAIKNYLKPCTSPMNFLLSVKSFFPIITWLSTYEKSWFLSDMIAGVVIAILHVPQGISYAFLSQVHPVNGLYASFFAPLFYMFFATSKHMSVGSFAVIALMTGAASDDIMKKHFGEDFSNPIYADSKHSEINRVSVAAALTFTLGICQLLVGALRLNFIFSYFSDPLVGGFSTGAAIHVIISQFDGVLDINSSHENGPGYLFQILIHHGTNISKANIYTVVLSIIIMIVLIIGKEVISPFVNKKCGRNIPIPYDLILVSTGFNRSWRQKLFKTFEISKFRF</sequence>
<keyword evidence="4 5" id="KW-0472">Membrane</keyword>
<evidence type="ECO:0000256" key="2">
    <source>
        <dbReference type="ARBA" id="ARBA00022692"/>
    </source>
</evidence>
<dbReference type="GO" id="GO:0055085">
    <property type="term" value="P:transmembrane transport"/>
    <property type="evidence" value="ECO:0007669"/>
    <property type="project" value="InterPro"/>
</dbReference>
<name>A0A914QS52_9BILA</name>
<protein>
    <submittedName>
        <fullName evidence="8">SLC26A/SulP transporter domain-containing protein</fullName>
    </submittedName>
</protein>
<feature type="domain" description="SLC26A/SulP transporter" evidence="6">
    <location>
        <begin position="91"/>
        <end position="312"/>
    </location>
</feature>
<dbReference type="InterPro" id="IPR001902">
    <property type="entry name" value="SLC26A/SulP_fam"/>
</dbReference>
<proteinExistence type="predicted"/>
<evidence type="ECO:0000256" key="1">
    <source>
        <dbReference type="ARBA" id="ARBA00004141"/>
    </source>
</evidence>
<reference evidence="8" key="1">
    <citation type="submission" date="2022-11" db="UniProtKB">
        <authorList>
            <consortium name="WormBaseParasite"/>
        </authorList>
    </citation>
    <scope>IDENTIFICATION</scope>
</reference>
<dbReference type="Pfam" id="PF00916">
    <property type="entry name" value="Sulfate_transp"/>
    <property type="match status" value="1"/>
</dbReference>
<accession>A0A914QS52</accession>
<dbReference type="InterPro" id="IPR011547">
    <property type="entry name" value="SLC26A/SulP_dom"/>
</dbReference>
<evidence type="ECO:0000313" key="8">
    <source>
        <dbReference type="WBParaSite" id="PDA_v2.g6348.t1"/>
    </source>
</evidence>